<proteinExistence type="predicted"/>
<protein>
    <submittedName>
        <fullName evidence="2">Transmembrane protein, putative</fullName>
    </submittedName>
</protein>
<evidence type="ECO:0000313" key="2">
    <source>
        <dbReference type="EMBL" id="EAR95242.2"/>
    </source>
</evidence>
<gene>
    <name evidence="2" type="ORF">TTHERM_00379060</name>
</gene>
<dbReference type="Proteomes" id="UP000009168">
    <property type="component" value="Unassembled WGS sequence"/>
</dbReference>
<keyword evidence="1 2" id="KW-0812">Transmembrane</keyword>
<keyword evidence="3" id="KW-1185">Reference proteome</keyword>
<dbReference type="EMBL" id="GG662706">
    <property type="protein sequence ID" value="EAR95242.2"/>
    <property type="molecule type" value="Genomic_DNA"/>
</dbReference>
<reference evidence="3" key="1">
    <citation type="journal article" date="2006" name="PLoS Biol.">
        <title>Macronuclear genome sequence of the ciliate Tetrahymena thermophila, a model eukaryote.</title>
        <authorList>
            <person name="Eisen J.A."/>
            <person name="Coyne R.S."/>
            <person name="Wu M."/>
            <person name="Wu D."/>
            <person name="Thiagarajan M."/>
            <person name="Wortman J.R."/>
            <person name="Badger J.H."/>
            <person name="Ren Q."/>
            <person name="Amedeo P."/>
            <person name="Jones K.M."/>
            <person name="Tallon L.J."/>
            <person name="Delcher A.L."/>
            <person name="Salzberg S.L."/>
            <person name="Silva J.C."/>
            <person name="Haas B.J."/>
            <person name="Majoros W.H."/>
            <person name="Farzad M."/>
            <person name="Carlton J.M."/>
            <person name="Smith R.K. Jr."/>
            <person name="Garg J."/>
            <person name="Pearlman R.E."/>
            <person name="Karrer K.M."/>
            <person name="Sun L."/>
            <person name="Manning G."/>
            <person name="Elde N.C."/>
            <person name="Turkewitz A.P."/>
            <person name="Asai D.J."/>
            <person name="Wilkes D.E."/>
            <person name="Wang Y."/>
            <person name="Cai H."/>
            <person name="Collins K."/>
            <person name="Stewart B.A."/>
            <person name="Lee S.R."/>
            <person name="Wilamowska K."/>
            <person name="Weinberg Z."/>
            <person name="Ruzzo W.L."/>
            <person name="Wloga D."/>
            <person name="Gaertig J."/>
            <person name="Frankel J."/>
            <person name="Tsao C.-C."/>
            <person name="Gorovsky M.A."/>
            <person name="Keeling P.J."/>
            <person name="Waller R.F."/>
            <person name="Patron N.J."/>
            <person name="Cherry J.M."/>
            <person name="Stover N.A."/>
            <person name="Krieger C.J."/>
            <person name="del Toro C."/>
            <person name="Ryder H.F."/>
            <person name="Williamson S.C."/>
            <person name="Barbeau R.A."/>
            <person name="Hamilton E.P."/>
            <person name="Orias E."/>
        </authorList>
    </citation>
    <scope>NUCLEOTIDE SEQUENCE [LARGE SCALE GENOMIC DNA]</scope>
    <source>
        <strain evidence="3">SB210</strain>
    </source>
</reference>
<name>Q23FB1_TETTS</name>
<keyword evidence="1" id="KW-1133">Transmembrane helix</keyword>
<organism evidence="2 3">
    <name type="scientific">Tetrahymena thermophila (strain SB210)</name>
    <dbReference type="NCBI Taxonomy" id="312017"/>
    <lineage>
        <taxon>Eukaryota</taxon>
        <taxon>Sar</taxon>
        <taxon>Alveolata</taxon>
        <taxon>Ciliophora</taxon>
        <taxon>Intramacronucleata</taxon>
        <taxon>Oligohymenophorea</taxon>
        <taxon>Hymenostomatida</taxon>
        <taxon>Tetrahymenina</taxon>
        <taxon>Tetrahymenidae</taxon>
        <taxon>Tetrahymena</taxon>
    </lineage>
</organism>
<feature type="transmembrane region" description="Helical" evidence="1">
    <location>
        <begin position="48"/>
        <end position="66"/>
    </location>
</feature>
<dbReference type="RefSeq" id="XP_001015487.2">
    <property type="nucleotide sequence ID" value="XM_001015487.2"/>
</dbReference>
<dbReference type="OrthoDB" id="10595500at2759"/>
<dbReference type="GeneID" id="7828303"/>
<keyword evidence="1" id="KW-0472">Membrane</keyword>
<dbReference type="KEGG" id="tet:TTHERM_00379060"/>
<evidence type="ECO:0000256" key="1">
    <source>
        <dbReference type="SAM" id="Phobius"/>
    </source>
</evidence>
<accession>Q23FB1</accession>
<dbReference type="AlphaFoldDB" id="Q23FB1"/>
<dbReference type="InParanoid" id="Q23FB1"/>
<sequence length="120" mass="14391">MKKRVHKQKNIYIIIQSRVWEENQQKNQQQTNLIRLSQQINKKESGMFNFRQKVWITLIIFIWIFFANTQDRQIANGWITGAVIFSSVLIIDLLFTGSNSFLYEPEYSNWKERVEKGQGY</sequence>
<feature type="transmembrane region" description="Helical" evidence="1">
    <location>
        <begin position="78"/>
        <end position="103"/>
    </location>
</feature>
<dbReference type="HOGENOM" id="CLU_201443_0_0_1"/>
<evidence type="ECO:0000313" key="3">
    <source>
        <dbReference type="Proteomes" id="UP000009168"/>
    </source>
</evidence>